<feature type="transmembrane region" description="Helical" evidence="1">
    <location>
        <begin position="69"/>
        <end position="89"/>
    </location>
</feature>
<evidence type="ECO:0000313" key="2">
    <source>
        <dbReference type="EMBL" id="CAD7643391.1"/>
    </source>
</evidence>
<keyword evidence="1" id="KW-0812">Transmembrane</keyword>
<dbReference type="OrthoDB" id="1856718at2759"/>
<accession>A0A7R9QGI7</accession>
<sequence length="92" mass="10176">ASSDECSQSILIAEDDSIREVAENESFLPNSGQKSSANNAIKQCDDNDINSKASNQYCVHNSPKDRYNVVLFILVLHGIGTLMPWNMFINAQ</sequence>
<dbReference type="Proteomes" id="UP000759131">
    <property type="component" value="Unassembled WGS sequence"/>
</dbReference>
<name>A0A7R9QGI7_9ACAR</name>
<organism evidence="2">
    <name type="scientific">Medioppia subpectinata</name>
    <dbReference type="NCBI Taxonomy" id="1979941"/>
    <lineage>
        <taxon>Eukaryota</taxon>
        <taxon>Metazoa</taxon>
        <taxon>Ecdysozoa</taxon>
        <taxon>Arthropoda</taxon>
        <taxon>Chelicerata</taxon>
        <taxon>Arachnida</taxon>
        <taxon>Acari</taxon>
        <taxon>Acariformes</taxon>
        <taxon>Sarcoptiformes</taxon>
        <taxon>Oribatida</taxon>
        <taxon>Brachypylina</taxon>
        <taxon>Oppioidea</taxon>
        <taxon>Oppiidae</taxon>
        <taxon>Medioppia</taxon>
    </lineage>
</organism>
<keyword evidence="1" id="KW-1133">Transmembrane helix</keyword>
<evidence type="ECO:0000256" key="1">
    <source>
        <dbReference type="SAM" id="Phobius"/>
    </source>
</evidence>
<feature type="non-terminal residue" evidence="2">
    <location>
        <position position="92"/>
    </location>
</feature>
<feature type="non-terminal residue" evidence="2">
    <location>
        <position position="1"/>
    </location>
</feature>
<dbReference type="EMBL" id="CAJPIZ010029138">
    <property type="protein sequence ID" value="CAG2119628.1"/>
    <property type="molecule type" value="Genomic_DNA"/>
</dbReference>
<keyword evidence="1" id="KW-0472">Membrane</keyword>
<keyword evidence="3" id="KW-1185">Reference proteome</keyword>
<dbReference type="AlphaFoldDB" id="A0A7R9QGI7"/>
<dbReference type="EMBL" id="OC883713">
    <property type="protein sequence ID" value="CAD7643391.1"/>
    <property type="molecule type" value="Genomic_DNA"/>
</dbReference>
<protein>
    <submittedName>
        <fullName evidence="2">Uncharacterized protein</fullName>
    </submittedName>
</protein>
<gene>
    <name evidence="2" type="ORF">OSB1V03_LOCUS19575</name>
</gene>
<evidence type="ECO:0000313" key="3">
    <source>
        <dbReference type="Proteomes" id="UP000759131"/>
    </source>
</evidence>
<proteinExistence type="predicted"/>
<reference evidence="2" key="1">
    <citation type="submission" date="2020-11" db="EMBL/GenBank/DDBJ databases">
        <authorList>
            <person name="Tran Van P."/>
        </authorList>
    </citation>
    <scope>NUCLEOTIDE SEQUENCE</scope>
</reference>